<dbReference type="InterPro" id="IPR003664">
    <property type="entry name" value="FA_synthesis"/>
</dbReference>
<evidence type="ECO:0000256" key="2">
    <source>
        <dbReference type="ARBA" id="ARBA00022490"/>
    </source>
</evidence>
<proteinExistence type="inferred from homology"/>
<protein>
    <recommendedName>
        <fullName evidence="8 10">Phosphate acyltransferase</fullName>
        <ecNumber evidence="8 10">2.3.1.274</ecNumber>
    </recommendedName>
    <alternativeName>
        <fullName evidence="10">Acyl-ACP phosphotransacylase</fullName>
    </alternativeName>
    <alternativeName>
        <fullName evidence="10">Acyl-[acyl-carrier-protein]--phosphate acyltransferase</fullName>
    </alternativeName>
    <alternativeName>
        <fullName evidence="10">Phosphate-acyl-ACP acyltransferase</fullName>
    </alternativeName>
</protein>
<evidence type="ECO:0000256" key="4">
    <source>
        <dbReference type="ARBA" id="ARBA00022679"/>
    </source>
</evidence>
<evidence type="ECO:0000256" key="9">
    <source>
        <dbReference type="ARBA" id="ARBA00046608"/>
    </source>
</evidence>
<evidence type="ECO:0000313" key="12">
    <source>
        <dbReference type="EMBL" id="KAB1641028.1"/>
    </source>
</evidence>
<keyword evidence="13" id="KW-1185">Reference proteome</keyword>
<comment type="pathway">
    <text evidence="10">Lipid metabolism; phospholipid metabolism.</text>
</comment>
<keyword evidence="2 10" id="KW-0963">Cytoplasm</keyword>
<dbReference type="GO" id="GO:0005737">
    <property type="term" value="C:cytoplasm"/>
    <property type="evidence" value="ECO:0007669"/>
    <property type="project" value="UniProtKB-SubCell"/>
</dbReference>
<comment type="caution">
    <text evidence="12">The sequence shown here is derived from an EMBL/GenBank/DDBJ whole genome shotgun (WGS) entry which is preliminary data.</text>
</comment>
<dbReference type="PIRSF" id="PIRSF002465">
    <property type="entry name" value="Phsphlp_syn_PlsX"/>
    <property type="match status" value="1"/>
</dbReference>
<dbReference type="Proteomes" id="UP000479639">
    <property type="component" value="Unassembled WGS sequence"/>
</dbReference>
<comment type="subunit">
    <text evidence="9 10">Homodimer. Probably interacts with PlsY.</text>
</comment>
<dbReference type="Gene3D" id="3.40.718.10">
    <property type="entry name" value="Isopropylmalate Dehydrogenase"/>
    <property type="match status" value="1"/>
</dbReference>
<comment type="catalytic activity">
    <reaction evidence="1 10">
        <text>a fatty acyl-[ACP] + phosphate = an acyl phosphate + holo-[ACP]</text>
        <dbReference type="Rhea" id="RHEA:42292"/>
        <dbReference type="Rhea" id="RHEA-COMP:9685"/>
        <dbReference type="Rhea" id="RHEA-COMP:14125"/>
        <dbReference type="ChEBI" id="CHEBI:43474"/>
        <dbReference type="ChEBI" id="CHEBI:59918"/>
        <dbReference type="ChEBI" id="CHEBI:64479"/>
        <dbReference type="ChEBI" id="CHEBI:138651"/>
        <dbReference type="EC" id="2.3.1.274"/>
    </reaction>
</comment>
<evidence type="ECO:0000256" key="8">
    <source>
        <dbReference type="ARBA" id="ARBA00024069"/>
    </source>
</evidence>
<keyword evidence="3 10" id="KW-0444">Lipid biosynthesis</keyword>
<keyword evidence="5 10" id="KW-0443">Lipid metabolism</keyword>
<dbReference type="Pfam" id="PF02504">
    <property type="entry name" value="FA_synthesis"/>
    <property type="match status" value="1"/>
</dbReference>
<dbReference type="PANTHER" id="PTHR30100:SF1">
    <property type="entry name" value="PHOSPHATE ACYLTRANSFERASE"/>
    <property type="match status" value="1"/>
</dbReference>
<dbReference type="NCBIfam" id="TIGR00182">
    <property type="entry name" value="plsX"/>
    <property type="match status" value="1"/>
</dbReference>
<reference evidence="12 13" key="1">
    <citation type="submission" date="2019-09" db="EMBL/GenBank/DDBJ databases">
        <title>Whole genome shotgun sequencing (WGS) of Ellagibacter isourolithinifaciens DSM 104140(T) and Adlercreutzia muris DSM 29508(T).</title>
        <authorList>
            <person name="Stoll D.A."/>
            <person name="Danylec N."/>
            <person name="Huch M."/>
        </authorList>
    </citation>
    <scope>NUCLEOTIDE SEQUENCE [LARGE SCALE GENOMIC DNA]</scope>
    <source>
        <strain evidence="12 13">DSM 29508</strain>
    </source>
</reference>
<dbReference type="EC" id="2.3.1.274" evidence="8 10"/>
<organism evidence="12 13">
    <name type="scientific">Adlercreutzia muris</name>
    <dbReference type="NCBI Taxonomy" id="1796610"/>
    <lineage>
        <taxon>Bacteria</taxon>
        <taxon>Bacillati</taxon>
        <taxon>Actinomycetota</taxon>
        <taxon>Coriobacteriia</taxon>
        <taxon>Eggerthellales</taxon>
        <taxon>Eggerthellaceae</taxon>
        <taxon>Adlercreutzia</taxon>
    </lineage>
</organism>
<dbReference type="PANTHER" id="PTHR30100">
    <property type="entry name" value="FATTY ACID/PHOSPHOLIPID SYNTHESIS PROTEIN PLSX"/>
    <property type="match status" value="1"/>
</dbReference>
<evidence type="ECO:0000256" key="5">
    <source>
        <dbReference type="ARBA" id="ARBA00023098"/>
    </source>
</evidence>
<gene>
    <name evidence="10 12" type="primary">plsX</name>
    <name evidence="12" type="ORF">F8D48_10130</name>
</gene>
<keyword evidence="12" id="KW-0012">Acyltransferase</keyword>
<evidence type="ECO:0000313" key="13">
    <source>
        <dbReference type="Proteomes" id="UP000479639"/>
    </source>
</evidence>
<dbReference type="SUPFAM" id="SSF53659">
    <property type="entry name" value="Isocitrate/Isopropylmalate dehydrogenase-like"/>
    <property type="match status" value="1"/>
</dbReference>
<keyword evidence="4 10" id="KW-0808">Transferase</keyword>
<dbReference type="EMBL" id="WAJS01000038">
    <property type="protein sequence ID" value="KAB1641028.1"/>
    <property type="molecule type" value="Genomic_DNA"/>
</dbReference>
<dbReference type="HAMAP" id="MF_00019">
    <property type="entry name" value="PlsX"/>
    <property type="match status" value="1"/>
</dbReference>
<dbReference type="GO" id="GO:0008654">
    <property type="term" value="P:phospholipid biosynthetic process"/>
    <property type="evidence" value="ECO:0007669"/>
    <property type="project" value="UniProtKB-KW"/>
</dbReference>
<evidence type="ECO:0000256" key="3">
    <source>
        <dbReference type="ARBA" id="ARBA00022516"/>
    </source>
</evidence>
<comment type="similarity">
    <text evidence="10">Belongs to the PlsX family.</text>
</comment>
<accession>A0A7C8BQ05</accession>
<keyword evidence="6 10" id="KW-0594">Phospholipid biosynthesis</keyword>
<name>A0A7C8BQ05_9ACTN</name>
<dbReference type="GO" id="GO:0043811">
    <property type="term" value="F:phosphate:acyl-[acyl carrier protein] acyltransferase activity"/>
    <property type="evidence" value="ECO:0007669"/>
    <property type="project" value="UniProtKB-UniRule"/>
</dbReference>
<dbReference type="UniPathway" id="UPA00085"/>
<sequence>MFVAESVTIAVDVMGGDLGPSVVLAGASQALQADPDLHLVLVGPAREVEPFAAAHDRVSAVVATEVIAMAEHPANAVRAKKDSSIVVGCRLVKEGAAAGFFSAGSTGACLAAATLVVGRVKGVKRPALGQVLPAYQRPCLLIDVGANADCKPEYLVQFAQMGAVYMEAIMGVESPRVGLLNIGSEDTKGNEFAQKAHGLLAASVPQFAGNCEGGDLMAGAFDVVVCDGFTGNVCLKTIEGTAKTLFKYVKDALMGSLPSKLGALLVKGNLSALKVKLSPDTYGGAPLLGVKGAVIVGHGSSNATAIKNGIAVAAAAVRADVAGVIAATVGRAEKAAPAAVAAEGAAAADGAAPAVGDTAAAAARTPAGGEGEAAASDAR</sequence>
<feature type="region of interest" description="Disordered" evidence="11">
    <location>
        <begin position="359"/>
        <end position="379"/>
    </location>
</feature>
<evidence type="ECO:0000256" key="11">
    <source>
        <dbReference type="SAM" id="MobiDB-lite"/>
    </source>
</evidence>
<dbReference type="InterPro" id="IPR012281">
    <property type="entry name" value="Phospholipid_synth_PlsX-like"/>
</dbReference>
<evidence type="ECO:0000256" key="6">
    <source>
        <dbReference type="ARBA" id="ARBA00023209"/>
    </source>
</evidence>
<evidence type="ECO:0000256" key="1">
    <source>
        <dbReference type="ARBA" id="ARBA00001232"/>
    </source>
</evidence>
<evidence type="ECO:0000256" key="7">
    <source>
        <dbReference type="ARBA" id="ARBA00023264"/>
    </source>
</evidence>
<keyword evidence="7 10" id="KW-1208">Phospholipid metabolism</keyword>
<dbReference type="AlphaFoldDB" id="A0A7C8BQ05"/>
<comment type="subcellular location">
    <subcellularLocation>
        <location evidence="10">Cytoplasm</location>
    </subcellularLocation>
    <text evidence="10">Associated with the membrane possibly through PlsY.</text>
</comment>
<dbReference type="GO" id="GO:0006633">
    <property type="term" value="P:fatty acid biosynthetic process"/>
    <property type="evidence" value="ECO:0007669"/>
    <property type="project" value="UniProtKB-UniRule"/>
</dbReference>
<comment type="function">
    <text evidence="10">Catalyzes the reversible formation of acyl-phosphate (acyl-PO(4)) from acyl-[acyl-carrier-protein] (acyl-ACP). This enzyme utilizes acyl-ACP as fatty acyl donor, but not acyl-CoA.</text>
</comment>
<evidence type="ECO:0000256" key="10">
    <source>
        <dbReference type="HAMAP-Rule" id="MF_00019"/>
    </source>
</evidence>